<gene>
    <name evidence="1" type="ORF">IQ782_05490</name>
</gene>
<protein>
    <recommendedName>
        <fullName evidence="3">DUF3800 domain-containing protein</fullName>
    </recommendedName>
</protein>
<reference evidence="1 2" key="1">
    <citation type="journal article" date="2021" name="Int. J. Syst. Evol. Microbiol.">
        <title>Salipiger mangrovisoli sp. nov., isolated from mangrove soil and the proposal for the reclassification of Paraphaeobacter pallidus as Salipiger pallidus comb. nov.</title>
        <authorList>
            <person name="Du J."/>
            <person name="Liu Y."/>
            <person name="Pei T."/>
            <person name="Deng M.R."/>
            <person name="Zhu H."/>
        </authorList>
    </citation>
    <scope>NUCLEOTIDE SEQUENCE [LARGE SCALE GENOMIC DNA]</scope>
    <source>
        <strain evidence="1 2">6D45A</strain>
    </source>
</reference>
<sequence>MVDTGRAGGDDLSLAPRCAFFLDDRQNDRVQGDSHRIAGLTLLDGPDAVSNLGLAHADHVSAALPGIERDQGDLHDMPLASANQDFEPVVRPWLMGLLAVHALDPAAGVVVCKASRSAPAEHCAHVVKPPVGSRWAIRKTIVDRLHMDGPDLVSVEGAPAISHQVQGVVPKEPARFGEPGISRAVFVVSDKAGDCLRALELSWDCAEGFVVRRVVSCAVFGIERMRK</sequence>
<name>A0ABR9WYC5_9RHOB</name>
<organism evidence="1 2">
    <name type="scientific">Salipiger mangrovisoli</name>
    <dbReference type="NCBI Taxonomy" id="2865933"/>
    <lineage>
        <taxon>Bacteria</taxon>
        <taxon>Pseudomonadati</taxon>
        <taxon>Pseudomonadota</taxon>
        <taxon>Alphaproteobacteria</taxon>
        <taxon>Rhodobacterales</taxon>
        <taxon>Roseobacteraceae</taxon>
        <taxon>Salipiger</taxon>
    </lineage>
</organism>
<dbReference type="Proteomes" id="UP000607796">
    <property type="component" value="Unassembled WGS sequence"/>
</dbReference>
<keyword evidence="2" id="KW-1185">Reference proteome</keyword>
<accession>A0ABR9WYC5</accession>
<evidence type="ECO:0000313" key="2">
    <source>
        <dbReference type="Proteomes" id="UP000607796"/>
    </source>
</evidence>
<evidence type="ECO:0000313" key="1">
    <source>
        <dbReference type="EMBL" id="MBE9636287.1"/>
    </source>
</evidence>
<dbReference type="EMBL" id="JADFFK010000003">
    <property type="protein sequence ID" value="MBE9636287.1"/>
    <property type="molecule type" value="Genomic_DNA"/>
</dbReference>
<proteinExistence type="predicted"/>
<evidence type="ECO:0008006" key="3">
    <source>
        <dbReference type="Google" id="ProtNLM"/>
    </source>
</evidence>
<comment type="caution">
    <text evidence="1">The sequence shown here is derived from an EMBL/GenBank/DDBJ whole genome shotgun (WGS) entry which is preliminary data.</text>
</comment>